<feature type="transmembrane region" description="Helical" evidence="2">
    <location>
        <begin position="574"/>
        <end position="597"/>
    </location>
</feature>
<feature type="transmembrane region" description="Helical" evidence="2">
    <location>
        <begin position="546"/>
        <end position="568"/>
    </location>
</feature>
<dbReference type="EMBL" id="BJFL01000003">
    <property type="protein sequence ID" value="GDY29504.1"/>
    <property type="molecule type" value="Genomic_DNA"/>
</dbReference>
<dbReference type="InterPro" id="IPR027417">
    <property type="entry name" value="P-loop_NTPase"/>
</dbReference>
<feature type="transmembrane region" description="Helical" evidence="2">
    <location>
        <begin position="30"/>
        <end position="48"/>
    </location>
</feature>
<feature type="transmembrane region" description="Helical" evidence="2">
    <location>
        <begin position="417"/>
        <end position="439"/>
    </location>
</feature>
<proteinExistence type="predicted"/>
<feature type="transmembrane region" description="Helical" evidence="2">
    <location>
        <begin position="445"/>
        <end position="467"/>
    </location>
</feature>
<evidence type="ECO:0000259" key="3">
    <source>
        <dbReference type="PROSITE" id="PS50837"/>
    </source>
</evidence>
<name>A0A4D4J267_9PSEU</name>
<feature type="domain" description="NACHT" evidence="3">
    <location>
        <begin position="130"/>
        <end position="224"/>
    </location>
</feature>
<feature type="transmembrane region" description="Helical" evidence="2">
    <location>
        <begin position="479"/>
        <end position="500"/>
    </location>
</feature>
<dbReference type="InterPro" id="IPR007111">
    <property type="entry name" value="NACHT_NTPase"/>
</dbReference>
<comment type="caution">
    <text evidence="4">The sequence shown here is derived from an EMBL/GenBank/DDBJ whole genome shotgun (WGS) entry which is preliminary data.</text>
</comment>
<dbReference type="SUPFAM" id="SSF52540">
    <property type="entry name" value="P-loop containing nucleoside triphosphate hydrolases"/>
    <property type="match status" value="1"/>
</dbReference>
<dbReference type="AlphaFoldDB" id="A0A4D4J267"/>
<keyword evidence="2" id="KW-0472">Membrane</keyword>
<reference evidence="5" key="1">
    <citation type="submission" date="2019-04" db="EMBL/GenBank/DDBJ databases">
        <title>Draft genome sequence of Pseudonocardiaceae bacterium SL3-2-4.</title>
        <authorList>
            <person name="Ningsih F."/>
            <person name="Yokota A."/>
            <person name="Sakai Y."/>
            <person name="Nanatani K."/>
            <person name="Yabe S."/>
            <person name="Oetari A."/>
            <person name="Sjamsuridzal W."/>
        </authorList>
    </citation>
    <scope>NUCLEOTIDE SEQUENCE [LARGE SCALE GENOMIC DNA]</scope>
    <source>
        <strain evidence="5">SL3-2-4</strain>
    </source>
</reference>
<accession>A0A4D4J267</accession>
<feature type="region of interest" description="Disordered" evidence="1">
    <location>
        <begin position="649"/>
        <end position="677"/>
    </location>
</feature>
<organism evidence="4 5">
    <name type="scientific">Gandjariella thermophila</name>
    <dbReference type="NCBI Taxonomy" id="1931992"/>
    <lineage>
        <taxon>Bacteria</taxon>
        <taxon>Bacillati</taxon>
        <taxon>Actinomycetota</taxon>
        <taxon>Actinomycetes</taxon>
        <taxon>Pseudonocardiales</taxon>
        <taxon>Pseudonocardiaceae</taxon>
        <taxon>Gandjariella</taxon>
    </lineage>
</organism>
<protein>
    <recommendedName>
        <fullName evidence="3">NACHT domain-containing protein</fullName>
    </recommendedName>
</protein>
<dbReference type="Pfam" id="PF05729">
    <property type="entry name" value="NACHT"/>
    <property type="match status" value="1"/>
</dbReference>
<evidence type="ECO:0000313" key="4">
    <source>
        <dbReference type="EMBL" id="GDY29504.1"/>
    </source>
</evidence>
<feature type="transmembrane region" description="Helical" evidence="2">
    <location>
        <begin position="506"/>
        <end position="525"/>
    </location>
</feature>
<evidence type="ECO:0000256" key="2">
    <source>
        <dbReference type="SAM" id="Phobius"/>
    </source>
</evidence>
<keyword evidence="2" id="KW-0812">Transmembrane</keyword>
<dbReference type="PROSITE" id="PS50837">
    <property type="entry name" value="NACHT"/>
    <property type="match status" value="1"/>
</dbReference>
<evidence type="ECO:0000313" key="5">
    <source>
        <dbReference type="Proteomes" id="UP000298860"/>
    </source>
</evidence>
<keyword evidence="5" id="KW-1185">Reference proteome</keyword>
<gene>
    <name evidence="4" type="ORF">GTS_11370</name>
</gene>
<keyword evidence="2" id="KW-1133">Transmembrane helix</keyword>
<evidence type="ECO:0000256" key="1">
    <source>
        <dbReference type="SAM" id="MobiDB-lite"/>
    </source>
</evidence>
<sequence>MVVAACGAAAALAVLGVVWTAPGVSTTTWLTGVAVAFLLVLAAADPWLRRSRVSGLASDEQLDAAADALATALRRQWQAERDARGLTDPEPLPLRWAPADPALADEAVAGAAPHGRLDQVVGQFERLPRRRLVLLGAPGSGKSTVALLLLLGLLDRRRPGDPVPVLLSLASWDPAAEDLRTWLARRLREEHPALANAELYGSYTADLLVEQRRVLPILDGLDELPDRLWAKAVEGINRAVPRTRPLVLTCGRTEFRRAVARAGVVNGATVVELAPLDPQDVVDYLRASMPALAAARWEPVFLQLYGYRDERLTGALGTPLAVRLAELAYGPAGTNPTELFDRARFPDPATIERHLLDAALPAAFPREPVDYLPVTAEGWPAGRALRWLRFLAGHLAGTGRRELAWWELTGAVPRYGLALLTAVGLALVSAAGASLVLLLARAPSLVPLAAGGASCVVGVGALAATVSPRRGLPRTRRPGIAGSLLLGSAVAGAVGGAVFGSMFGTTAALVFGLGVAATTALRYALSSSTELTRAATPLAVFARDRAVVAMTSVVCGVGAGAVCALLFGSTTPHVVWSGFLAGLLAGFVLSVVSHGWWRFVVARAWLALRGRLPWRLMAFLADAHRLGLLRQSGTRYEFAHARMQDRLAEWPTPGGAEPARSAEPGFPTDIHPAAEQS</sequence>
<dbReference type="Proteomes" id="UP000298860">
    <property type="component" value="Unassembled WGS sequence"/>
</dbReference>
<dbReference type="Gene3D" id="3.40.50.300">
    <property type="entry name" value="P-loop containing nucleotide triphosphate hydrolases"/>
    <property type="match status" value="1"/>
</dbReference>